<sequence>MVQLTEKLSSHQEEWANSFKELSQQAVLVTSETQTCADDIRENSDLEQKAEDPVVELEVDEEMEDIYIDPSWTPQEADAAYKKDNDDDSEDSATPSHVVAVLFTVLDHIQKHGLTLSTPCTSQECSWNKGKENKQESPKAFQSYWMKYGLKSEPKAIEKYEEQTNSKVHLSGLWVNPKFPFLACSPDGLVDSNVIIEIKSLKIFKQHSVQSITSPANNSPVSKDVISR</sequence>
<organism evidence="3 4">
    <name type="scientific">Desmophyllum pertusum</name>
    <dbReference type="NCBI Taxonomy" id="174260"/>
    <lineage>
        <taxon>Eukaryota</taxon>
        <taxon>Metazoa</taxon>
        <taxon>Cnidaria</taxon>
        <taxon>Anthozoa</taxon>
        <taxon>Hexacorallia</taxon>
        <taxon>Scleractinia</taxon>
        <taxon>Caryophylliina</taxon>
        <taxon>Caryophylliidae</taxon>
        <taxon>Desmophyllum</taxon>
    </lineage>
</organism>
<evidence type="ECO:0000256" key="1">
    <source>
        <dbReference type="SAM" id="MobiDB-lite"/>
    </source>
</evidence>
<accession>A0A9X0D4B6</accession>
<dbReference type="Proteomes" id="UP001163046">
    <property type="component" value="Unassembled WGS sequence"/>
</dbReference>
<protein>
    <recommendedName>
        <fullName evidence="2">YqaJ viral recombinase domain-containing protein</fullName>
    </recommendedName>
</protein>
<comment type="caution">
    <text evidence="3">The sequence shown here is derived from an EMBL/GenBank/DDBJ whole genome shotgun (WGS) entry which is preliminary data.</text>
</comment>
<keyword evidence="4" id="KW-1185">Reference proteome</keyword>
<evidence type="ECO:0000313" key="3">
    <source>
        <dbReference type="EMBL" id="KAJ7386066.1"/>
    </source>
</evidence>
<dbReference type="InterPro" id="IPR011335">
    <property type="entry name" value="Restrct_endonuc-II-like"/>
</dbReference>
<dbReference type="Pfam" id="PF09588">
    <property type="entry name" value="YqaJ"/>
    <property type="match status" value="1"/>
</dbReference>
<evidence type="ECO:0000259" key="2">
    <source>
        <dbReference type="Pfam" id="PF09588"/>
    </source>
</evidence>
<dbReference type="Gene3D" id="3.90.320.10">
    <property type="match status" value="1"/>
</dbReference>
<feature type="domain" description="YqaJ viral recombinase" evidence="2">
    <location>
        <begin position="137"/>
        <end position="207"/>
    </location>
</feature>
<dbReference type="AlphaFoldDB" id="A0A9X0D4B6"/>
<name>A0A9X0D4B6_9CNID</name>
<dbReference type="PANTHER" id="PTHR46609">
    <property type="entry name" value="EXONUCLEASE, PHAGE-TYPE/RECB, C-TERMINAL DOMAIN-CONTAINING PROTEIN"/>
    <property type="match status" value="1"/>
</dbReference>
<dbReference type="PANTHER" id="PTHR46609:SF8">
    <property type="entry name" value="YQAJ VIRAL RECOMBINASE DOMAIN-CONTAINING PROTEIN"/>
    <property type="match status" value="1"/>
</dbReference>
<dbReference type="OrthoDB" id="5987543at2759"/>
<reference evidence="3" key="1">
    <citation type="submission" date="2023-01" db="EMBL/GenBank/DDBJ databases">
        <title>Genome assembly of the deep-sea coral Lophelia pertusa.</title>
        <authorList>
            <person name="Herrera S."/>
            <person name="Cordes E."/>
        </authorList>
    </citation>
    <scope>NUCLEOTIDE SEQUENCE</scope>
    <source>
        <strain evidence="3">USNM1676648</strain>
        <tissue evidence="3">Polyp</tissue>
    </source>
</reference>
<dbReference type="SUPFAM" id="SSF52980">
    <property type="entry name" value="Restriction endonuclease-like"/>
    <property type="match status" value="1"/>
</dbReference>
<evidence type="ECO:0000313" key="4">
    <source>
        <dbReference type="Proteomes" id="UP001163046"/>
    </source>
</evidence>
<dbReference type="InterPro" id="IPR051703">
    <property type="entry name" value="NF-kappa-B_Signaling_Reg"/>
</dbReference>
<dbReference type="InterPro" id="IPR011604">
    <property type="entry name" value="PDDEXK-like_dom_sf"/>
</dbReference>
<dbReference type="InterPro" id="IPR019080">
    <property type="entry name" value="YqaJ_viral_recombinase"/>
</dbReference>
<dbReference type="GO" id="GO:0006281">
    <property type="term" value="P:DNA repair"/>
    <property type="evidence" value="ECO:0007669"/>
    <property type="project" value="UniProtKB-ARBA"/>
</dbReference>
<feature type="region of interest" description="Disordered" evidence="1">
    <location>
        <begin position="64"/>
        <end position="93"/>
    </location>
</feature>
<dbReference type="EMBL" id="MU825878">
    <property type="protein sequence ID" value="KAJ7386066.1"/>
    <property type="molecule type" value="Genomic_DNA"/>
</dbReference>
<proteinExistence type="predicted"/>
<gene>
    <name evidence="3" type="ORF">OS493_012400</name>
</gene>